<accession>A0A2Z7B286</accession>
<gene>
    <name evidence="1" type="ORF">F511_08651</name>
</gene>
<protein>
    <submittedName>
        <fullName evidence="1">Uncharacterized protein</fullName>
    </submittedName>
</protein>
<dbReference type="AlphaFoldDB" id="A0A2Z7B286"/>
<proteinExistence type="predicted"/>
<evidence type="ECO:0000313" key="2">
    <source>
        <dbReference type="Proteomes" id="UP000250235"/>
    </source>
</evidence>
<reference evidence="1 2" key="1">
    <citation type="journal article" date="2015" name="Proc. Natl. Acad. Sci. U.S.A.">
        <title>The resurrection genome of Boea hygrometrica: A blueprint for survival of dehydration.</title>
        <authorList>
            <person name="Xiao L."/>
            <person name="Yang G."/>
            <person name="Zhang L."/>
            <person name="Yang X."/>
            <person name="Zhao S."/>
            <person name="Ji Z."/>
            <person name="Zhou Q."/>
            <person name="Hu M."/>
            <person name="Wang Y."/>
            <person name="Chen M."/>
            <person name="Xu Y."/>
            <person name="Jin H."/>
            <person name="Xiao X."/>
            <person name="Hu G."/>
            <person name="Bao F."/>
            <person name="Hu Y."/>
            <person name="Wan P."/>
            <person name="Li L."/>
            <person name="Deng X."/>
            <person name="Kuang T."/>
            <person name="Xiang C."/>
            <person name="Zhu J.K."/>
            <person name="Oliver M.J."/>
            <person name="He Y."/>
        </authorList>
    </citation>
    <scope>NUCLEOTIDE SEQUENCE [LARGE SCALE GENOMIC DNA]</scope>
    <source>
        <strain evidence="2">cv. XS01</strain>
    </source>
</reference>
<organism evidence="1 2">
    <name type="scientific">Dorcoceras hygrometricum</name>
    <dbReference type="NCBI Taxonomy" id="472368"/>
    <lineage>
        <taxon>Eukaryota</taxon>
        <taxon>Viridiplantae</taxon>
        <taxon>Streptophyta</taxon>
        <taxon>Embryophyta</taxon>
        <taxon>Tracheophyta</taxon>
        <taxon>Spermatophyta</taxon>
        <taxon>Magnoliopsida</taxon>
        <taxon>eudicotyledons</taxon>
        <taxon>Gunneridae</taxon>
        <taxon>Pentapetalae</taxon>
        <taxon>asterids</taxon>
        <taxon>lamiids</taxon>
        <taxon>Lamiales</taxon>
        <taxon>Gesneriaceae</taxon>
        <taxon>Didymocarpoideae</taxon>
        <taxon>Trichosporeae</taxon>
        <taxon>Loxocarpinae</taxon>
        <taxon>Dorcoceras</taxon>
    </lineage>
</organism>
<keyword evidence="2" id="KW-1185">Reference proteome</keyword>
<evidence type="ECO:0000313" key="1">
    <source>
        <dbReference type="EMBL" id="KZV25622.1"/>
    </source>
</evidence>
<dbReference type="EMBL" id="KV011849">
    <property type="protein sequence ID" value="KZV25622.1"/>
    <property type="molecule type" value="Genomic_DNA"/>
</dbReference>
<dbReference type="Proteomes" id="UP000250235">
    <property type="component" value="Unassembled WGS sequence"/>
</dbReference>
<name>A0A2Z7B286_9LAMI</name>
<sequence>MSVRSVGHCEATAENKSIAQCTNRGKNKEIDEAIDRHFREELSRESIVKSRLAFPIQARRRKTHVYVVSHSVEAVVHLWSLGVLTAAGCGIGSVHTVVRSNLLVEPSEVEEGEM</sequence>